<reference evidence="1 2" key="1">
    <citation type="submission" date="2016-12" db="EMBL/GenBank/DDBJ databases">
        <title>The new phylogeny of genus Mycobacterium.</title>
        <authorList>
            <person name="Tortoli E."/>
            <person name="Trovato A."/>
            <person name="Cirillo D.M."/>
        </authorList>
    </citation>
    <scope>NUCLEOTIDE SEQUENCE [LARGE SCALE GENOMIC DNA]</scope>
    <source>
        <strain evidence="1 2">CCUG 66554</strain>
    </source>
</reference>
<gene>
    <name evidence="1" type="ORF">BST43_15750</name>
</gene>
<evidence type="ECO:0000313" key="2">
    <source>
        <dbReference type="Proteomes" id="UP000192434"/>
    </source>
</evidence>
<organism evidence="1 2">
    <name type="scientific">Mycobacteroides saopaulense</name>
    <dbReference type="NCBI Taxonomy" id="1578165"/>
    <lineage>
        <taxon>Bacteria</taxon>
        <taxon>Bacillati</taxon>
        <taxon>Actinomycetota</taxon>
        <taxon>Actinomycetes</taxon>
        <taxon>Mycobacteriales</taxon>
        <taxon>Mycobacteriaceae</taxon>
        <taxon>Mycobacteroides</taxon>
    </lineage>
</organism>
<sequence>MITTVLKIAESAAGKIEALAEEGKLPKRAAYLLSNVAAKAQVGAAFGENTAEFRETMVRFMNAGWVPPVKDSEKGTADGTAVTHG</sequence>
<comment type="caution">
    <text evidence="1">The sequence shown here is derived from an EMBL/GenBank/DDBJ whole genome shotgun (WGS) entry which is preliminary data.</text>
</comment>
<dbReference type="AlphaFoldDB" id="A0A1X0J130"/>
<dbReference type="EMBL" id="MVII01000019">
    <property type="protein sequence ID" value="ORB55316.1"/>
    <property type="molecule type" value="Genomic_DNA"/>
</dbReference>
<name>A0A1X0J130_9MYCO</name>
<proteinExistence type="predicted"/>
<dbReference type="Proteomes" id="UP000192434">
    <property type="component" value="Unassembled WGS sequence"/>
</dbReference>
<accession>A0A1X0J130</accession>
<evidence type="ECO:0000313" key="1">
    <source>
        <dbReference type="EMBL" id="ORB55316.1"/>
    </source>
</evidence>
<protein>
    <submittedName>
        <fullName evidence="1">Uncharacterized protein</fullName>
    </submittedName>
</protein>